<evidence type="ECO:0000256" key="1">
    <source>
        <dbReference type="ARBA" id="ARBA00001947"/>
    </source>
</evidence>
<dbReference type="SUPFAM" id="SSF63411">
    <property type="entry name" value="LuxS/MPP-like metallohydrolase"/>
    <property type="match status" value="4"/>
</dbReference>
<dbReference type="Pfam" id="PF00675">
    <property type="entry name" value="Peptidase_M16"/>
    <property type="match status" value="1"/>
</dbReference>
<proteinExistence type="inferred from homology"/>
<dbReference type="Proteomes" id="UP000651208">
    <property type="component" value="Unassembled WGS sequence"/>
</dbReference>
<keyword evidence="6" id="KW-0862">Zinc</keyword>
<organism evidence="11 12">
    <name type="scientific">Frischella japonica</name>
    <dbReference type="NCBI Taxonomy" id="2741544"/>
    <lineage>
        <taxon>Bacteria</taxon>
        <taxon>Pseudomonadati</taxon>
        <taxon>Pseudomonadota</taxon>
        <taxon>Gammaproteobacteria</taxon>
        <taxon>Orbales</taxon>
        <taxon>Orbaceae</taxon>
        <taxon>Frischella</taxon>
    </lineage>
</organism>
<evidence type="ECO:0000259" key="9">
    <source>
        <dbReference type="Pfam" id="PF00675"/>
    </source>
</evidence>
<evidence type="ECO:0000256" key="3">
    <source>
        <dbReference type="ARBA" id="ARBA00022670"/>
    </source>
</evidence>
<evidence type="ECO:0000256" key="6">
    <source>
        <dbReference type="ARBA" id="ARBA00022833"/>
    </source>
</evidence>
<dbReference type="InterPro" id="IPR007863">
    <property type="entry name" value="Peptidase_M16_C"/>
</dbReference>
<name>A0ABR7QZD2_9GAMM</name>
<gene>
    <name evidence="11" type="ORF">FcAc13_09005</name>
</gene>
<comment type="cofactor">
    <cofactor evidence="1">
        <name>Zn(2+)</name>
        <dbReference type="ChEBI" id="CHEBI:29105"/>
    </cofactor>
</comment>
<protein>
    <submittedName>
        <fullName evidence="11">Insulinase family protein</fullName>
    </submittedName>
</protein>
<dbReference type="InterPro" id="IPR011765">
    <property type="entry name" value="Pept_M16_N"/>
</dbReference>
<keyword evidence="3" id="KW-0645">Protease</keyword>
<feature type="domain" description="Peptidase M16 C-terminal" evidence="10">
    <location>
        <begin position="670"/>
        <end position="852"/>
    </location>
</feature>
<keyword evidence="5" id="KW-0378">Hydrolase</keyword>
<dbReference type="InterPro" id="IPR001431">
    <property type="entry name" value="Pept_M16_Zn_BS"/>
</dbReference>
<dbReference type="Pfam" id="PF05193">
    <property type="entry name" value="Peptidase_M16_C"/>
    <property type="match status" value="2"/>
</dbReference>
<sequence>MRKITFLLIMTLLVACTNQQTNLQNPKVSQFTLDNGLDVVFFPREKEGLEMRLVVHSGSLQEDEQQLGLAHFVEHMAFKGTQHFPDKSSFKRLEKYGITLGSHINAVTGFNATTYKLSLPDDGKAINLGLRVLSDWAYHIAFNQQDFDSERDVIIEEWRLRQGVAYRINSQLENLRYQGSLYADRNPIGKLSIIKTGPLEQAKRFYQQWYQPQRMSLVIVGSFDQQSMKQAIEKLFGQQARGDTPQDIPTLRYYKPQSAPLIETIFDQEQGQRMIQVMLQKNLPQALNTQTGFKDDVIDQLWLYILNQRFSLLVEQQKIQAMQGQDKSVLLDQQRQQYTFFAVPKQDDYLEATQLLFTELQRLAAVPVSDAELFEAKQAITSQLSQQALNEINYSNTYQADQIATALQYHLPIISKKQQWRMTNDIFNRISAQQLQKIVAERLATSELRVAIIGPETDKQVITKQAVLTAWDSIRANQNLTVFPYQKKPIQLAITPISTGKIIASQTIGAINSEHLQLTNGMQVILHSDNKLSDNVQIKLRVPGGQSIDSKDQLGLVAWSQLIANSSTNESVNVMQLKQRQIELTPYTELLYHGYEGSAPADQLETLFKLLYMKLMAAKFDENKLISAKQNAQLSRAHQPVERHFLDFIHQKSFHHSERLTVDPKGSWQNFNLDQLKKQYHQLYANPAAMTVVIAGNFDSNKVKQLITTWLAGIHQIDQANAVTKWHDNHITPIHDVLRVDYPYGTSNKTMVSMLYSTDAKWQMSDQLALALLDNIINVRLRTIIREQHSGVYTIVFSEQLIKRPTAYYLARLNFTTDPKRATQITELVNKTMDNIRHYGVSSEELAQAKQAWLVNHKQMVKSAQYWVNAIAQVATDDQDYDQLVNQPEYIKSIKLEKVNQLANQFIGKNIKQFRLLPSAEIK</sequence>
<comment type="similarity">
    <text evidence="2 8">Belongs to the peptidase M16 family.</text>
</comment>
<comment type="caution">
    <text evidence="11">The sequence shown here is derived from an EMBL/GenBank/DDBJ whole genome shotgun (WGS) entry which is preliminary data.</text>
</comment>
<keyword evidence="7" id="KW-0482">Metalloprotease</keyword>
<dbReference type="PANTHER" id="PTHR43690:SF17">
    <property type="entry name" value="PROTEIN YHJJ"/>
    <property type="match status" value="1"/>
</dbReference>
<feature type="domain" description="Peptidase M16 N-terminal" evidence="9">
    <location>
        <begin position="51"/>
        <end position="157"/>
    </location>
</feature>
<evidence type="ECO:0000313" key="12">
    <source>
        <dbReference type="Proteomes" id="UP000651208"/>
    </source>
</evidence>
<dbReference type="PROSITE" id="PS00143">
    <property type="entry name" value="INSULINASE"/>
    <property type="match status" value="1"/>
</dbReference>
<evidence type="ECO:0000259" key="10">
    <source>
        <dbReference type="Pfam" id="PF05193"/>
    </source>
</evidence>
<dbReference type="RefSeq" id="WP_187755887.1">
    <property type="nucleotide sequence ID" value="NZ_JABURY010000018.1"/>
</dbReference>
<keyword evidence="4" id="KW-0479">Metal-binding</keyword>
<dbReference type="PANTHER" id="PTHR43690">
    <property type="entry name" value="NARDILYSIN"/>
    <property type="match status" value="1"/>
</dbReference>
<reference evidence="11 12" key="1">
    <citation type="submission" date="2020-06" db="EMBL/GenBank/DDBJ databases">
        <title>Frischella cerana isolated from Apis cerana gut homogenate.</title>
        <authorList>
            <person name="Wolter L.A."/>
            <person name="Suenami S."/>
            <person name="Miyazaki R."/>
        </authorList>
    </citation>
    <scope>NUCLEOTIDE SEQUENCE [LARGE SCALE GENOMIC DNA]</scope>
    <source>
        <strain evidence="11 12">Ac13</strain>
    </source>
</reference>
<accession>A0ABR7QZD2</accession>
<feature type="domain" description="Peptidase M16 C-terminal" evidence="10">
    <location>
        <begin position="199"/>
        <end position="379"/>
    </location>
</feature>
<evidence type="ECO:0000256" key="8">
    <source>
        <dbReference type="RuleBase" id="RU004447"/>
    </source>
</evidence>
<evidence type="ECO:0000256" key="7">
    <source>
        <dbReference type="ARBA" id="ARBA00023049"/>
    </source>
</evidence>
<dbReference type="EMBL" id="JABURY010000018">
    <property type="protein sequence ID" value="MBC9131445.1"/>
    <property type="molecule type" value="Genomic_DNA"/>
</dbReference>
<evidence type="ECO:0000313" key="11">
    <source>
        <dbReference type="EMBL" id="MBC9131445.1"/>
    </source>
</evidence>
<evidence type="ECO:0000256" key="5">
    <source>
        <dbReference type="ARBA" id="ARBA00022801"/>
    </source>
</evidence>
<dbReference type="PROSITE" id="PS51257">
    <property type="entry name" value="PROKAR_LIPOPROTEIN"/>
    <property type="match status" value="1"/>
</dbReference>
<dbReference type="Gene3D" id="3.30.830.10">
    <property type="entry name" value="Metalloenzyme, LuxS/M16 peptidase-like"/>
    <property type="match status" value="4"/>
</dbReference>
<dbReference type="InterPro" id="IPR050626">
    <property type="entry name" value="Peptidase_M16"/>
</dbReference>
<keyword evidence="12" id="KW-1185">Reference proteome</keyword>
<dbReference type="InterPro" id="IPR011249">
    <property type="entry name" value="Metalloenz_LuxS/M16"/>
</dbReference>
<evidence type="ECO:0000256" key="2">
    <source>
        <dbReference type="ARBA" id="ARBA00007261"/>
    </source>
</evidence>
<evidence type="ECO:0000256" key="4">
    <source>
        <dbReference type="ARBA" id="ARBA00022723"/>
    </source>
</evidence>